<protein>
    <submittedName>
        <fullName evidence="7">NCS1 family nucleobase:cation symporter-1</fullName>
    </submittedName>
</protein>
<feature type="transmembrane region" description="Helical" evidence="6">
    <location>
        <begin position="428"/>
        <end position="450"/>
    </location>
</feature>
<organism evidence="7 8">
    <name type="scientific">Novosphingobium aureum</name>
    <dbReference type="NCBI Taxonomy" id="2792964"/>
    <lineage>
        <taxon>Bacteria</taxon>
        <taxon>Pseudomonadati</taxon>
        <taxon>Pseudomonadota</taxon>
        <taxon>Alphaproteobacteria</taxon>
        <taxon>Sphingomonadales</taxon>
        <taxon>Sphingomonadaceae</taxon>
        <taxon>Novosphingobium</taxon>
    </lineage>
</organism>
<dbReference type="Gene3D" id="1.10.4160.10">
    <property type="entry name" value="Hydantoin permease"/>
    <property type="match status" value="1"/>
</dbReference>
<feature type="transmembrane region" description="Helical" evidence="6">
    <location>
        <begin position="313"/>
        <end position="334"/>
    </location>
</feature>
<dbReference type="AlphaFoldDB" id="A0A931HDN6"/>
<dbReference type="Proteomes" id="UP000617634">
    <property type="component" value="Unassembled WGS sequence"/>
</dbReference>
<evidence type="ECO:0000256" key="5">
    <source>
        <dbReference type="ARBA" id="ARBA00023136"/>
    </source>
</evidence>
<evidence type="ECO:0000256" key="4">
    <source>
        <dbReference type="ARBA" id="ARBA00022989"/>
    </source>
</evidence>
<name>A0A931HDN6_9SPHN</name>
<evidence type="ECO:0000256" key="1">
    <source>
        <dbReference type="ARBA" id="ARBA00004141"/>
    </source>
</evidence>
<comment type="subcellular location">
    <subcellularLocation>
        <location evidence="1">Membrane</location>
        <topology evidence="1">Multi-pass membrane protein</topology>
    </subcellularLocation>
</comment>
<reference evidence="7" key="1">
    <citation type="submission" date="2020-11" db="EMBL/GenBank/DDBJ databases">
        <title>Novosphingobium aureum sp. nov., a marine bacterium isolated from sediment of a salt flat.</title>
        <authorList>
            <person name="Yoo Y."/>
            <person name="Kim J.-J."/>
        </authorList>
    </citation>
    <scope>NUCLEOTIDE SEQUENCE</scope>
    <source>
        <strain evidence="7">YJ-S2-02</strain>
    </source>
</reference>
<keyword evidence="5 6" id="KW-0472">Membrane</keyword>
<feature type="transmembrane region" description="Helical" evidence="6">
    <location>
        <begin position="462"/>
        <end position="481"/>
    </location>
</feature>
<comment type="similarity">
    <text evidence="2">Belongs to the purine-cytosine permease (2.A.39) family.</text>
</comment>
<dbReference type="CDD" id="cd11485">
    <property type="entry name" value="SLC-NCS1sbd_YbbW-like"/>
    <property type="match status" value="1"/>
</dbReference>
<dbReference type="EMBL" id="JADZGI010000001">
    <property type="protein sequence ID" value="MBH0113897.1"/>
    <property type="molecule type" value="Genomic_DNA"/>
</dbReference>
<evidence type="ECO:0000256" key="2">
    <source>
        <dbReference type="ARBA" id="ARBA00008974"/>
    </source>
</evidence>
<keyword evidence="8" id="KW-1185">Reference proteome</keyword>
<evidence type="ECO:0000256" key="6">
    <source>
        <dbReference type="SAM" id="Phobius"/>
    </source>
</evidence>
<evidence type="ECO:0000313" key="8">
    <source>
        <dbReference type="Proteomes" id="UP000617634"/>
    </source>
</evidence>
<dbReference type="PANTHER" id="PTHR30618:SF0">
    <property type="entry name" value="PURINE-URACIL PERMEASE NCS1"/>
    <property type="match status" value="1"/>
</dbReference>
<feature type="transmembrane region" description="Helical" evidence="6">
    <location>
        <begin position="232"/>
        <end position="250"/>
    </location>
</feature>
<accession>A0A931HDN6</accession>
<feature type="transmembrane region" description="Helical" evidence="6">
    <location>
        <begin position="61"/>
        <end position="82"/>
    </location>
</feature>
<sequence>MEVGTLADSHHSLWNEDLAPTGAAQRNWCWYHFAALWVGMIVAVPTWMLAAGLIEQGMSALQATSVVVLGNVIILVPMLLIGHPGARYGVPFAVLVRSSFGTIGGRLPAAARALVACGWYGIQTWIGGEALLTLLGIFLGADMRGAPLLFFGIGIGELLAFLAFWSIQLLFVRKGITTIRRLETWTAPLKMLACFALLWWALDAAGGLGPIFSSPSAFVAGGAKEGQFWAVYLPSLTAMVGFWGTLALNIPDFTRFAKSQKDQAIGQTLGLPPTMGLVALISVMTTSATVVIYGEAIWDPVQLAGTLSGPFVLLGLVVIAVDTVSCNIAANLVCSAYDFSALNPRMISYRTGALITAFIGLFMMPWKLLESTNGYIYTWLTGYGALLGPIAGILIADYWLVRGTRLDVEGLYEEEGPYRYGNGWNTKALVALALGIAPNVPGFLKISFPASFGGFGWIWSEIYTYAWFVGVFVALFVYAGLMRLSAGEQPEAQLA</sequence>
<proteinExistence type="inferred from homology"/>
<dbReference type="GO" id="GO:0015205">
    <property type="term" value="F:nucleobase transmembrane transporter activity"/>
    <property type="evidence" value="ECO:0007669"/>
    <property type="project" value="TreeGrafter"/>
</dbReference>
<dbReference type="InterPro" id="IPR001248">
    <property type="entry name" value="Pur-cyt_permease"/>
</dbReference>
<dbReference type="InterPro" id="IPR012681">
    <property type="entry name" value="NCS1"/>
</dbReference>
<dbReference type="PANTHER" id="PTHR30618">
    <property type="entry name" value="NCS1 FAMILY PURINE/PYRIMIDINE TRANSPORTER"/>
    <property type="match status" value="1"/>
</dbReference>
<dbReference type="GO" id="GO:0005886">
    <property type="term" value="C:plasma membrane"/>
    <property type="evidence" value="ECO:0007669"/>
    <property type="project" value="TreeGrafter"/>
</dbReference>
<feature type="transmembrane region" description="Helical" evidence="6">
    <location>
        <begin position="346"/>
        <end position="364"/>
    </location>
</feature>
<gene>
    <name evidence="7" type="ORF">I5E68_13170</name>
</gene>
<comment type="caution">
    <text evidence="7">The sequence shown here is derived from an EMBL/GenBank/DDBJ whole genome shotgun (WGS) entry which is preliminary data.</text>
</comment>
<keyword evidence="3 6" id="KW-0812">Transmembrane</keyword>
<feature type="transmembrane region" description="Helical" evidence="6">
    <location>
        <begin position="147"/>
        <end position="171"/>
    </location>
</feature>
<feature type="transmembrane region" description="Helical" evidence="6">
    <location>
        <begin position="271"/>
        <end position="293"/>
    </location>
</feature>
<keyword evidence="4 6" id="KW-1133">Transmembrane helix</keyword>
<feature type="transmembrane region" description="Helical" evidence="6">
    <location>
        <begin position="192"/>
        <end position="212"/>
    </location>
</feature>
<feature type="transmembrane region" description="Helical" evidence="6">
    <location>
        <begin position="119"/>
        <end position="141"/>
    </location>
</feature>
<dbReference type="NCBIfam" id="TIGR00800">
    <property type="entry name" value="ncs1"/>
    <property type="match status" value="1"/>
</dbReference>
<feature type="transmembrane region" description="Helical" evidence="6">
    <location>
        <begin position="30"/>
        <end position="54"/>
    </location>
</feature>
<evidence type="ECO:0000256" key="3">
    <source>
        <dbReference type="ARBA" id="ARBA00022692"/>
    </source>
</evidence>
<dbReference type="InterPro" id="IPR045225">
    <property type="entry name" value="Uracil/uridine/allantoin_perm"/>
</dbReference>
<feature type="transmembrane region" description="Helical" evidence="6">
    <location>
        <begin position="376"/>
        <end position="401"/>
    </location>
</feature>
<dbReference type="Pfam" id="PF02133">
    <property type="entry name" value="Transp_cyt_pur"/>
    <property type="match status" value="1"/>
</dbReference>
<evidence type="ECO:0000313" key="7">
    <source>
        <dbReference type="EMBL" id="MBH0113897.1"/>
    </source>
</evidence>